<name>A0A6A6I1G4_9PLEO</name>
<feature type="transmembrane region" description="Helical" evidence="6">
    <location>
        <begin position="371"/>
        <end position="391"/>
    </location>
</feature>
<dbReference type="InterPro" id="IPR020846">
    <property type="entry name" value="MFS_dom"/>
</dbReference>
<keyword evidence="2" id="KW-0813">Transport</keyword>
<dbReference type="InterPro" id="IPR010573">
    <property type="entry name" value="MFS_Str1/Tri12-like"/>
</dbReference>
<evidence type="ECO:0000256" key="1">
    <source>
        <dbReference type="ARBA" id="ARBA00004141"/>
    </source>
</evidence>
<evidence type="ECO:0000256" key="4">
    <source>
        <dbReference type="ARBA" id="ARBA00022989"/>
    </source>
</evidence>
<dbReference type="Gene3D" id="1.20.1250.20">
    <property type="entry name" value="MFS general substrate transporter like domains"/>
    <property type="match status" value="2"/>
</dbReference>
<keyword evidence="9" id="KW-1185">Reference proteome</keyword>
<feature type="transmembrane region" description="Helical" evidence="6">
    <location>
        <begin position="101"/>
        <end position="119"/>
    </location>
</feature>
<dbReference type="RefSeq" id="XP_033678816.1">
    <property type="nucleotide sequence ID" value="XM_033824157.1"/>
</dbReference>
<feature type="transmembrane region" description="Helical" evidence="6">
    <location>
        <begin position="62"/>
        <end position="81"/>
    </location>
</feature>
<keyword evidence="3 6" id="KW-0812">Transmembrane</keyword>
<dbReference type="PROSITE" id="PS50850">
    <property type="entry name" value="MFS"/>
    <property type="match status" value="1"/>
</dbReference>
<feature type="transmembrane region" description="Helical" evidence="6">
    <location>
        <begin position="457"/>
        <end position="480"/>
    </location>
</feature>
<dbReference type="SUPFAM" id="SSF103473">
    <property type="entry name" value="MFS general substrate transporter"/>
    <property type="match status" value="1"/>
</dbReference>
<feature type="transmembrane region" description="Helical" evidence="6">
    <location>
        <begin position="398"/>
        <end position="414"/>
    </location>
</feature>
<dbReference type="AlphaFoldDB" id="A0A6A6I1G4"/>
<feature type="transmembrane region" description="Helical" evidence="6">
    <location>
        <begin position="224"/>
        <end position="240"/>
    </location>
</feature>
<feature type="transmembrane region" description="Helical" evidence="6">
    <location>
        <begin position="289"/>
        <end position="309"/>
    </location>
</feature>
<feature type="transmembrane region" description="Helical" evidence="6">
    <location>
        <begin position="426"/>
        <end position="450"/>
    </location>
</feature>
<organism evidence="8 9">
    <name type="scientific">Trematosphaeria pertusa</name>
    <dbReference type="NCBI Taxonomy" id="390896"/>
    <lineage>
        <taxon>Eukaryota</taxon>
        <taxon>Fungi</taxon>
        <taxon>Dikarya</taxon>
        <taxon>Ascomycota</taxon>
        <taxon>Pezizomycotina</taxon>
        <taxon>Dothideomycetes</taxon>
        <taxon>Pleosporomycetidae</taxon>
        <taxon>Pleosporales</taxon>
        <taxon>Massarineae</taxon>
        <taxon>Trematosphaeriaceae</taxon>
        <taxon>Trematosphaeria</taxon>
    </lineage>
</organism>
<dbReference type="PANTHER" id="PTHR23501">
    <property type="entry name" value="MAJOR FACILITATOR SUPERFAMILY"/>
    <property type="match status" value="1"/>
</dbReference>
<feature type="transmembrane region" description="Helical" evidence="6">
    <location>
        <begin position="128"/>
        <end position="147"/>
    </location>
</feature>
<dbReference type="EMBL" id="ML987204">
    <property type="protein sequence ID" value="KAF2243812.1"/>
    <property type="molecule type" value="Genomic_DNA"/>
</dbReference>
<evidence type="ECO:0000313" key="9">
    <source>
        <dbReference type="Proteomes" id="UP000800094"/>
    </source>
</evidence>
<accession>A0A6A6I1G4</accession>
<protein>
    <submittedName>
        <fullName evidence="8">MFS general substrate transporter</fullName>
    </submittedName>
</protein>
<feature type="domain" description="Major facilitator superfamily (MFS) profile" evidence="7">
    <location>
        <begin position="62"/>
        <end position="573"/>
    </location>
</feature>
<evidence type="ECO:0000256" key="2">
    <source>
        <dbReference type="ARBA" id="ARBA00022448"/>
    </source>
</evidence>
<dbReference type="GeneID" id="54577487"/>
<keyword evidence="5 6" id="KW-0472">Membrane</keyword>
<feature type="transmembrane region" description="Helical" evidence="6">
    <location>
        <begin position="261"/>
        <end position="283"/>
    </location>
</feature>
<evidence type="ECO:0000256" key="3">
    <source>
        <dbReference type="ARBA" id="ARBA00022692"/>
    </source>
</evidence>
<proteinExistence type="predicted"/>
<dbReference type="OrthoDB" id="4161376at2759"/>
<reference evidence="8" key="1">
    <citation type="journal article" date="2020" name="Stud. Mycol.">
        <title>101 Dothideomycetes genomes: a test case for predicting lifestyles and emergence of pathogens.</title>
        <authorList>
            <person name="Haridas S."/>
            <person name="Albert R."/>
            <person name="Binder M."/>
            <person name="Bloem J."/>
            <person name="Labutti K."/>
            <person name="Salamov A."/>
            <person name="Andreopoulos B."/>
            <person name="Baker S."/>
            <person name="Barry K."/>
            <person name="Bills G."/>
            <person name="Bluhm B."/>
            <person name="Cannon C."/>
            <person name="Castanera R."/>
            <person name="Culley D."/>
            <person name="Daum C."/>
            <person name="Ezra D."/>
            <person name="Gonzalez J."/>
            <person name="Henrissat B."/>
            <person name="Kuo A."/>
            <person name="Liang C."/>
            <person name="Lipzen A."/>
            <person name="Lutzoni F."/>
            <person name="Magnuson J."/>
            <person name="Mondo S."/>
            <person name="Nolan M."/>
            <person name="Ohm R."/>
            <person name="Pangilinan J."/>
            <person name="Park H.-J."/>
            <person name="Ramirez L."/>
            <person name="Alfaro M."/>
            <person name="Sun H."/>
            <person name="Tritt A."/>
            <person name="Yoshinaga Y."/>
            <person name="Zwiers L.-H."/>
            <person name="Turgeon B."/>
            <person name="Goodwin S."/>
            <person name="Spatafora J."/>
            <person name="Crous P."/>
            <person name="Grigoriev I."/>
        </authorList>
    </citation>
    <scope>NUCLEOTIDE SEQUENCE</scope>
    <source>
        <strain evidence="8">CBS 122368</strain>
    </source>
</reference>
<evidence type="ECO:0000313" key="8">
    <source>
        <dbReference type="EMBL" id="KAF2243812.1"/>
    </source>
</evidence>
<feature type="transmembrane region" description="Helical" evidence="6">
    <location>
        <begin position="329"/>
        <end position="351"/>
    </location>
</feature>
<evidence type="ECO:0000256" key="6">
    <source>
        <dbReference type="SAM" id="Phobius"/>
    </source>
</evidence>
<dbReference type="GO" id="GO:0005886">
    <property type="term" value="C:plasma membrane"/>
    <property type="evidence" value="ECO:0007669"/>
    <property type="project" value="TreeGrafter"/>
</dbReference>
<gene>
    <name evidence="8" type="ORF">BU26DRAFT_436001</name>
</gene>
<feature type="transmembrane region" description="Helical" evidence="6">
    <location>
        <begin position="549"/>
        <end position="568"/>
    </location>
</feature>
<evidence type="ECO:0000256" key="5">
    <source>
        <dbReference type="ARBA" id="ARBA00023136"/>
    </source>
</evidence>
<dbReference type="Proteomes" id="UP000800094">
    <property type="component" value="Unassembled WGS sequence"/>
</dbReference>
<dbReference type="GO" id="GO:0022857">
    <property type="term" value="F:transmembrane transporter activity"/>
    <property type="evidence" value="ECO:0007669"/>
    <property type="project" value="InterPro"/>
</dbReference>
<feature type="transmembrane region" description="Helical" evidence="6">
    <location>
        <begin position="153"/>
        <end position="173"/>
    </location>
</feature>
<dbReference type="PANTHER" id="PTHR23501:SF109">
    <property type="entry name" value="MAJOR FACILITATOR SUPERFAMILY (MFS) PROFILE DOMAIN-CONTAINING PROTEIN-RELATED"/>
    <property type="match status" value="1"/>
</dbReference>
<comment type="subcellular location">
    <subcellularLocation>
        <location evidence="1">Membrane</location>
        <topology evidence="1">Multi-pass membrane protein</topology>
    </subcellularLocation>
</comment>
<sequence length="583" mass="62458">MASSLDREKQEATFIENAHGSHTDPSLNLEKERTLEGIDVTNRYAIKGDDSDGKVIWSARSIFAAIFLAGLYTGSQIILYFTGGSLSFIEDDLDLARGSAWLPTANILAIAAACPYAGYLQDLFGKRYIALFGSFCICLGCLLMGTTHSFGQALAGMAISGVGAAIGELTGLAGLAEIVPVKYRGYSLALVTAFVIPFCPYLMYVEMWSHHDTKVGWRWGPWTSLIYNVIIGIGLLFSYFPHNHTRVEGFSRRAILKRIDYVGGVLSITGLTLFLVALQAGGYTHPWKSAYVMCTLLIGLALVAAWVVYEWKFARHPMVPGELFKGQRIVGLAYVVAFAAGMNFFSILNFFPVTFSSVYAPDPVQVGLKGIPPAFTTTIGAIGFNAALSTFPGHSREILLVAVLFMTAFAGSLACSTPDNPKLTVALGSLASFGVGGVLVPAATIAMIVCPDQVITTAAALSLSIRTVGGSIGYSIYYNIFATKLTQKLPIYVAEYALKAGLPVPSLEAFVGTFLTAPKGLAEIPGVTPAVIASATKGTQWAYSQSLKYVWFTSIAFGSIAIVCTLLLPSTKKYQTNRVAVQI</sequence>
<feature type="transmembrane region" description="Helical" evidence="6">
    <location>
        <begin position="185"/>
        <end position="204"/>
    </location>
</feature>
<evidence type="ECO:0000259" key="7">
    <source>
        <dbReference type="PROSITE" id="PS50850"/>
    </source>
</evidence>
<dbReference type="Pfam" id="PF06609">
    <property type="entry name" value="TRI12"/>
    <property type="match status" value="1"/>
</dbReference>
<keyword evidence="4 6" id="KW-1133">Transmembrane helix</keyword>
<dbReference type="InterPro" id="IPR036259">
    <property type="entry name" value="MFS_trans_sf"/>
</dbReference>